<evidence type="ECO:0000313" key="3">
    <source>
        <dbReference type="Proteomes" id="UP001153269"/>
    </source>
</evidence>
<comment type="caution">
    <text evidence="2">The sequence shown here is derived from an EMBL/GenBank/DDBJ whole genome shotgun (WGS) entry which is preliminary data.</text>
</comment>
<evidence type="ECO:0000256" key="1">
    <source>
        <dbReference type="SAM" id="MobiDB-lite"/>
    </source>
</evidence>
<feature type="region of interest" description="Disordered" evidence="1">
    <location>
        <begin position="80"/>
        <end position="133"/>
    </location>
</feature>
<protein>
    <submittedName>
        <fullName evidence="2">Uncharacterized protein</fullName>
    </submittedName>
</protein>
<proteinExistence type="predicted"/>
<keyword evidence="3" id="KW-1185">Reference proteome</keyword>
<gene>
    <name evidence="2" type="ORF">PLEPLA_LOCUS10004</name>
</gene>
<dbReference type="AlphaFoldDB" id="A0A9N7Y8C3"/>
<evidence type="ECO:0000313" key="2">
    <source>
        <dbReference type="EMBL" id="CAB1422115.1"/>
    </source>
</evidence>
<reference evidence="2" key="1">
    <citation type="submission" date="2020-03" db="EMBL/GenBank/DDBJ databases">
        <authorList>
            <person name="Weist P."/>
        </authorList>
    </citation>
    <scope>NUCLEOTIDE SEQUENCE</scope>
</reference>
<sequence>MAGLFVLSAGQNWTLYLKTNVSARSHVSDALLSRSSSCPNKSRRLTNNEAVGKKQEQRVLVLGLSGLGSPALAPVLHWGPAGLSRQGNGNPLSRAPRASSVLQRPHVAPRGNRMARPEQEAEARSGTRDGIRR</sequence>
<organism evidence="2 3">
    <name type="scientific">Pleuronectes platessa</name>
    <name type="common">European plaice</name>
    <dbReference type="NCBI Taxonomy" id="8262"/>
    <lineage>
        <taxon>Eukaryota</taxon>
        <taxon>Metazoa</taxon>
        <taxon>Chordata</taxon>
        <taxon>Craniata</taxon>
        <taxon>Vertebrata</taxon>
        <taxon>Euteleostomi</taxon>
        <taxon>Actinopterygii</taxon>
        <taxon>Neopterygii</taxon>
        <taxon>Teleostei</taxon>
        <taxon>Neoteleostei</taxon>
        <taxon>Acanthomorphata</taxon>
        <taxon>Carangaria</taxon>
        <taxon>Pleuronectiformes</taxon>
        <taxon>Pleuronectoidei</taxon>
        <taxon>Pleuronectidae</taxon>
        <taxon>Pleuronectes</taxon>
    </lineage>
</organism>
<dbReference type="EMBL" id="CADEAL010000561">
    <property type="protein sequence ID" value="CAB1422115.1"/>
    <property type="molecule type" value="Genomic_DNA"/>
</dbReference>
<accession>A0A9N7Y8C3</accession>
<name>A0A9N7Y8C3_PLEPL</name>
<dbReference type="Proteomes" id="UP001153269">
    <property type="component" value="Unassembled WGS sequence"/>
</dbReference>
<feature type="compositionally biased region" description="Basic and acidic residues" evidence="1">
    <location>
        <begin position="115"/>
        <end position="133"/>
    </location>
</feature>